<reference evidence="1" key="1">
    <citation type="submission" date="2023-06" db="EMBL/GenBank/DDBJ databases">
        <title>Genome-scale phylogeny and comparative genomics of the fungal order Sordariales.</title>
        <authorList>
            <consortium name="Lawrence Berkeley National Laboratory"/>
            <person name="Hensen N."/>
            <person name="Bonometti L."/>
            <person name="Westerberg I."/>
            <person name="Brannstrom I.O."/>
            <person name="Guillou S."/>
            <person name="Cros-Aarteil S."/>
            <person name="Calhoun S."/>
            <person name="Haridas S."/>
            <person name="Kuo A."/>
            <person name="Mondo S."/>
            <person name="Pangilinan J."/>
            <person name="Riley R."/>
            <person name="Labutti K."/>
            <person name="Andreopoulos B."/>
            <person name="Lipzen A."/>
            <person name="Chen C."/>
            <person name="Yanf M."/>
            <person name="Daum C."/>
            <person name="Ng V."/>
            <person name="Clum A."/>
            <person name="Steindorff A."/>
            <person name="Ohm R."/>
            <person name="Martin F."/>
            <person name="Silar P."/>
            <person name="Natvig D."/>
            <person name="Lalanne C."/>
            <person name="Gautier V."/>
            <person name="Ament-Velasquez S.L."/>
            <person name="Kruys A."/>
            <person name="Hutchinson M.I."/>
            <person name="Powell A.J."/>
            <person name="Barry K."/>
            <person name="Miller A.N."/>
            <person name="Grigoriev I.V."/>
            <person name="Debuchy R."/>
            <person name="Gladieux P."/>
            <person name="Thoren M.H."/>
            <person name="Johannesson H."/>
        </authorList>
    </citation>
    <scope>NUCLEOTIDE SEQUENCE</scope>
    <source>
        <strain evidence="1">CBS 307.81</strain>
    </source>
</reference>
<dbReference type="Proteomes" id="UP001174997">
    <property type="component" value="Unassembled WGS sequence"/>
</dbReference>
<dbReference type="AlphaFoldDB" id="A0AA39ZGD8"/>
<sequence length="254" mass="27468">MLHSQMLHPSSTNVPSFSHGPPIGLLEDIWFIAAARYGQARPVLGCGEIPGWWGCSGSPPCLPSRDARSALNWSKRFHSVPLAAAFSLFLGMSHHVSRRRPFRFELSSQGPGYPSARLGRRCALRTPHLSKARIGTGAQQRWLVSGPFPPVLCSLVSSPGRRGTYLCQKIPRCRGKGSSLAGLVLAPLPAPLHTVHPHRKDMGLPCANPHLRARRSACLSLSHTIQLFAPGEQGMGFVIHFGGACSVSNVHQDS</sequence>
<evidence type="ECO:0000313" key="1">
    <source>
        <dbReference type="EMBL" id="KAK0670465.1"/>
    </source>
</evidence>
<accession>A0AA39ZGD8</accession>
<evidence type="ECO:0000313" key="2">
    <source>
        <dbReference type="Proteomes" id="UP001174997"/>
    </source>
</evidence>
<dbReference type="EMBL" id="JAULSY010000031">
    <property type="protein sequence ID" value="KAK0670465.1"/>
    <property type="molecule type" value="Genomic_DNA"/>
</dbReference>
<keyword evidence="2" id="KW-1185">Reference proteome</keyword>
<protein>
    <submittedName>
        <fullName evidence="1">Uncharacterized protein</fullName>
    </submittedName>
</protein>
<proteinExistence type="predicted"/>
<gene>
    <name evidence="1" type="ORF">QBC41DRAFT_74609</name>
</gene>
<name>A0AA39ZGD8_9PEZI</name>
<comment type="caution">
    <text evidence="1">The sequence shown here is derived from an EMBL/GenBank/DDBJ whole genome shotgun (WGS) entry which is preliminary data.</text>
</comment>
<organism evidence="1 2">
    <name type="scientific">Cercophora samala</name>
    <dbReference type="NCBI Taxonomy" id="330535"/>
    <lineage>
        <taxon>Eukaryota</taxon>
        <taxon>Fungi</taxon>
        <taxon>Dikarya</taxon>
        <taxon>Ascomycota</taxon>
        <taxon>Pezizomycotina</taxon>
        <taxon>Sordariomycetes</taxon>
        <taxon>Sordariomycetidae</taxon>
        <taxon>Sordariales</taxon>
        <taxon>Lasiosphaeriaceae</taxon>
        <taxon>Cercophora</taxon>
    </lineage>
</organism>